<gene>
    <name evidence="1" type="ORF">GLOIN_2v1785467</name>
</gene>
<organism evidence="1 2">
    <name type="scientific">Rhizophagus irregularis (strain DAOM 181602 / DAOM 197198 / MUCL 43194)</name>
    <name type="common">Arbuscular mycorrhizal fungus</name>
    <name type="synonym">Glomus intraradices</name>
    <dbReference type="NCBI Taxonomy" id="747089"/>
    <lineage>
        <taxon>Eukaryota</taxon>
        <taxon>Fungi</taxon>
        <taxon>Fungi incertae sedis</taxon>
        <taxon>Mucoromycota</taxon>
        <taxon>Glomeromycotina</taxon>
        <taxon>Glomeromycetes</taxon>
        <taxon>Glomerales</taxon>
        <taxon>Glomeraceae</taxon>
        <taxon>Rhizophagus</taxon>
    </lineage>
</organism>
<protein>
    <submittedName>
        <fullName evidence="1">Uncharacterized protein</fullName>
    </submittedName>
</protein>
<evidence type="ECO:0000313" key="2">
    <source>
        <dbReference type="Proteomes" id="UP000018888"/>
    </source>
</evidence>
<dbReference type="VEuPathDB" id="FungiDB:RhiirFUN_016134"/>
<sequence length="80" mass="8972">MNPTIITSKPIVIVASEVTEKPGNPTNSCSIIVAVRKNINGRILKMSNAMRKKVDNGYKKWKHQPENINAMHRKSDNGEE</sequence>
<accession>A0A2P4PAA6</accession>
<reference evidence="1 2" key="2">
    <citation type="journal article" date="2018" name="New Phytol.">
        <title>High intraspecific genome diversity in the model arbuscular mycorrhizal symbiont Rhizophagus irregularis.</title>
        <authorList>
            <person name="Chen E.C.H."/>
            <person name="Morin E."/>
            <person name="Beaudet D."/>
            <person name="Noel J."/>
            <person name="Yildirir G."/>
            <person name="Ndikumana S."/>
            <person name="Charron P."/>
            <person name="St-Onge C."/>
            <person name="Giorgi J."/>
            <person name="Kruger M."/>
            <person name="Marton T."/>
            <person name="Ropars J."/>
            <person name="Grigoriev I.V."/>
            <person name="Hainaut M."/>
            <person name="Henrissat B."/>
            <person name="Roux C."/>
            <person name="Martin F."/>
            <person name="Corradi N."/>
        </authorList>
    </citation>
    <scope>NUCLEOTIDE SEQUENCE [LARGE SCALE GENOMIC DNA]</scope>
    <source>
        <strain evidence="1 2">DAOM 197198</strain>
    </source>
</reference>
<keyword evidence="2" id="KW-1185">Reference proteome</keyword>
<dbReference type="EMBL" id="AUPC02000305">
    <property type="protein sequence ID" value="POG62320.1"/>
    <property type="molecule type" value="Genomic_DNA"/>
</dbReference>
<evidence type="ECO:0000313" key="1">
    <source>
        <dbReference type="EMBL" id="POG62320.1"/>
    </source>
</evidence>
<name>A0A2P4PAA6_RHIID</name>
<dbReference type="Proteomes" id="UP000018888">
    <property type="component" value="Unassembled WGS sequence"/>
</dbReference>
<dbReference type="AlphaFoldDB" id="A0A2P4PAA6"/>
<comment type="caution">
    <text evidence="1">The sequence shown here is derived from an EMBL/GenBank/DDBJ whole genome shotgun (WGS) entry which is preliminary data.</text>
</comment>
<reference evidence="1 2" key="1">
    <citation type="journal article" date="2013" name="Proc. Natl. Acad. Sci. U.S.A.">
        <title>Genome of an arbuscular mycorrhizal fungus provides insight into the oldest plant symbiosis.</title>
        <authorList>
            <person name="Tisserant E."/>
            <person name="Malbreil M."/>
            <person name="Kuo A."/>
            <person name="Kohler A."/>
            <person name="Symeonidi A."/>
            <person name="Balestrini R."/>
            <person name="Charron P."/>
            <person name="Duensing N."/>
            <person name="Frei Dit Frey N."/>
            <person name="Gianinazzi-Pearson V."/>
            <person name="Gilbert L.B."/>
            <person name="Handa Y."/>
            <person name="Herr J.R."/>
            <person name="Hijri M."/>
            <person name="Koul R."/>
            <person name="Kawaguchi M."/>
            <person name="Krajinski F."/>
            <person name="Lammers P.J."/>
            <person name="Masclaux F.G."/>
            <person name="Murat C."/>
            <person name="Morin E."/>
            <person name="Ndikumana S."/>
            <person name="Pagni M."/>
            <person name="Petitpierre D."/>
            <person name="Requena N."/>
            <person name="Rosikiewicz P."/>
            <person name="Riley R."/>
            <person name="Saito K."/>
            <person name="San Clemente H."/>
            <person name="Shapiro H."/>
            <person name="van Tuinen D."/>
            <person name="Becard G."/>
            <person name="Bonfante P."/>
            <person name="Paszkowski U."/>
            <person name="Shachar-Hill Y.Y."/>
            <person name="Tuskan G.A."/>
            <person name="Young P.W."/>
            <person name="Sanders I.R."/>
            <person name="Henrissat B."/>
            <person name="Rensing S.A."/>
            <person name="Grigoriev I.V."/>
            <person name="Corradi N."/>
            <person name="Roux C."/>
            <person name="Martin F."/>
        </authorList>
    </citation>
    <scope>NUCLEOTIDE SEQUENCE [LARGE SCALE GENOMIC DNA]</scope>
    <source>
        <strain evidence="1 2">DAOM 197198</strain>
    </source>
</reference>
<proteinExistence type="predicted"/>